<accession>A0A852SM31</accession>
<dbReference type="InterPro" id="IPR019756">
    <property type="entry name" value="Pept_S26A_signal_pept_1_Ser-AS"/>
</dbReference>
<evidence type="ECO:0000256" key="7">
    <source>
        <dbReference type="PIRSR" id="PIRSR600223-1"/>
    </source>
</evidence>
<evidence type="ECO:0000256" key="6">
    <source>
        <dbReference type="ARBA" id="ARBA00022801"/>
    </source>
</evidence>
<gene>
    <name evidence="10" type="ORF">BJ984_000075</name>
</gene>
<feature type="active site" evidence="7">
    <location>
        <position position="53"/>
    </location>
</feature>
<evidence type="ECO:0000256" key="2">
    <source>
        <dbReference type="ARBA" id="ARBA00004401"/>
    </source>
</evidence>
<dbReference type="PRINTS" id="PR00727">
    <property type="entry name" value="LEADERPTASE"/>
</dbReference>
<proteinExistence type="inferred from homology"/>
<evidence type="ECO:0000313" key="10">
    <source>
        <dbReference type="EMBL" id="NYD68917.1"/>
    </source>
</evidence>
<dbReference type="EC" id="3.4.21.89" evidence="4 8"/>
<dbReference type="PROSITE" id="PS00501">
    <property type="entry name" value="SPASE_I_1"/>
    <property type="match status" value="1"/>
</dbReference>
<dbReference type="GO" id="GO:0004252">
    <property type="term" value="F:serine-type endopeptidase activity"/>
    <property type="evidence" value="ECO:0007669"/>
    <property type="project" value="InterPro"/>
</dbReference>
<dbReference type="Pfam" id="PF10502">
    <property type="entry name" value="Peptidase_S26"/>
    <property type="match status" value="1"/>
</dbReference>
<organism evidence="10 11">
    <name type="scientific">Herbiconiux flava</name>
    <dbReference type="NCBI Taxonomy" id="881268"/>
    <lineage>
        <taxon>Bacteria</taxon>
        <taxon>Bacillati</taxon>
        <taxon>Actinomycetota</taxon>
        <taxon>Actinomycetes</taxon>
        <taxon>Micrococcales</taxon>
        <taxon>Microbacteriaceae</taxon>
        <taxon>Herbiconiux</taxon>
    </lineage>
</organism>
<dbReference type="Proteomes" id="UP000549913">
    <property type="component" value="Unassembled WGS sequence"/>
</dbReference>
<protein>
    <recommendedName>
        <fullName evidence="4 8">Signal peptidase I</fullName>
        <ecNumber evidence="4 8">3.4.21.89</ecNumber>
    </recommendedName>
</protein>
<dbReference type="EMBL" id="JACCBM010000001">
    <property type="protein sequence ID" value="NYD68917.1"/>
    <property type="molecule type" value="Genomic_DNA"/>
</dbReference>
<evidence type="ECO:0000256" key="3">
    <source>
        <dbReference type="ARBA" id="ARBA00009370"/>
    </source>
</evidence>
<keyword evidence="5 8" id="KW-0645">Protease</keyword>
<dbReference type="PANTHER" id="PTHR43390">
    <property type="entry name" value="SIGNAL PEPTIDASE I"/>
    <property type="match status" value="1"/>
</dbReference>
<feature type="transmembrane region" description="Helical" evidence="8">
    <location>
        <begin position="26"/>
        <end position="47"/>
    </location>
</feature>
<evidence type="ECO:0000313" key="11">
    <source>
        <dbReference type="Proteomes" id="UP000549913"/>
    </source>
</evidence>
<dbReference type="CDD" id="cd06530">
    <property type="entry name" value="S26_SPase_I"/>
    <property type="match status" value="1"/>
</dbReference>
<comment type="catalytic activity">
    <reaction evidence="1 8">
        <text>Cleavage of hydrophobic, N-terminal signal or leader sequences from secreted and periplasmic proteins.</text>
        <dbReference type="EC" id="3.4.21.89"/>
    </reaction>
</comment>
<name>A0A852SM31_9MICO</name>
<keyword evidence="11" id="KW-1185">Reference proteome</keyword>
<keyword evidence="8" id="KW-1133">Transmembrane helix</keyword>
<dbReference type="GO" id="GO:0009003">
    <property type="term" value="F:signal peptidase activity"/>
    <property type="evidence" value="ECO:0007669"/>
    <property type="project" value="UniProtKB-EC"/>
</dbReference>
<feature type="active site" evidence="7">
    <location>
        <position position="124"/>
    </location>
</feature>
<dbReference type="AlphaFoldDB" id="A0A852SM31"/>
<dbReference type="Gene3D" id="2.10.109.10">
    <property type="entry name" value="Umud Fragment, subunit A"/>
    <property type="match status" value="1"/>
</dbReference>
<feature type="domain" description="Peptidase S26" evidence="9">
    <location>
        <begin position="28"/>
        <end position="229"/>
    </location>
</feature>
<evidence type="ECO:0000256" key="8">
    <source>
        <dbReference type="RuleBase" id="RU362042"/>
    </source>
</evidence>
<reference evidence="10 11" key="1">
    <citation type="submission" date="2020-07" db="EMBL/GenBank/DDBJ databases">
        <title>Sequencing the genomes of 1000 actinobacteria strains.</title>
        <authorList>
            <person name="Klenk H.-P."/>
        </authorList>
    </citation>
    <scope>NUCLEOTIDE SEQUENCE [LARGE SCALE GENOMIC DNA]</scope>
    <source>
        <strain evidence="10 11">DSM 26474</strain>
    </source>
</reference>
<evidence type="ECO:0000256" key="4">
    <source>
        <dbReference type="ARBA" id="ARBA00013208"/>
    </source>
</evidence>
<dbReference type="InterPro" id="IPR000223">
    <property type="entry name" value="Pept_S26A_signal_pept_1"/>
</dbReference>
<dbReference type="GO" id="GO:0005886">
    <property type="term" value="C:plasma membrane"/>
    <property type="evidence" value="ECO:0007669"/>
    <property type="project" value="UniProtKB-SubCell"/>
</dbReference>
<dbReference type="InterPro" id="IPR019533">
    <property type="entry name" value="Peptidase_S26"/>
</dbReference>
<evidence type="ECO:0000259" key="9">
    <source>
        <dbReference type="Pfam" id="PF10502"/>
    </source>
</evidence>
<evidence type="ECO:0000256" key="1">
    <source>
        <dbReference type="ARBA" id="ARBA00000677"/>
    </source>
</evidence>
<dbReference type="InterPro" id="IPR036286">
    <property type="entry name" value="LexA/Signal_pep-like_sf"/>
</dbReference>
<keyword evidence="6 8" id="KW-0378">Hydrolase</keyword>
<dbReference type="RefSeq" id="WP_271206330.1">
    <property type="nucleotide sequence ID" value="NZ_BSEW01000001.1"/>
</dbReference>
<dbReference type="NCBIfam" id="TIGR02227">
    <property type="entry name" value="sigpep_I_bact"/>
    <property type="match status" value="1"/>
</dbReference>
<comment type="caution">
    <text evidence="10">The sequence shown here is derived from an EMBL/GenBank/DDBJ whole genome shotgun (WGS) entry which is preliminary data.</text>
</comment>
<comment type="similarity">
    <text evidence="3 8">Belongs to the peptidase S26 family.</text>
</comment>
<dbReference type="SUPFAM" id="SSF51306">
    <property type="entry name" value="LexA/Signal peptidase"/>
    <property type="match status" value="1"/>
</dbReference>
<dbReference type="InterPro" id="IPR019758">
    <property type="entry name" value="Pept_S26A_signal_pept_1_CS"/>
</dbReference>
<dbReference type="PANTHER" id="PTHR43390:SF1">
    <property type="entry name" value="CHLOROPLAST PROCESSING PEPTIDASE"/>
    <property type="match status" value="1"/>
</dbReference>
<dbReference type="GO" id="GO:0006465">
    <property type="term" value="P:signal peptide processing"/>
    <property type="evidence" value="ECO:0007669"/>
    <property type="project" value="InterPro"/>
</dbReference>
<comment type="subcellular location">
    <subcellularLocation>
        <location evidence="2">Cell membrane</location>
        <topology evidence="2">Single-pass type II membrane protein</topology>
    </subcellularLocation>
    <subcellularLocation>
        <location evidence="8">Membrane</location>
        <topology evidence="8">Single-pass type II membrane protein</topology>
    </subcellularLocation>
</comment>
<keyword evidence="8" id="KW-0472">Membrane</keyword>
<dbReference type="PROSITE" id="PS00761">
    <property type="entry name" value="SPASE_I_3"/>
    <property type="match status" value="1"/>
</dbReference>
<evidence type="ECO:0000256" key="5">
    <source>
        <dbReference type="ARBA" id="ARBA00022670"/>
    </source>
</evidence>
<sequence>MTEQTDPLSVSRGRSSLSRRLARNPLVNLVAAFVVLALVQTFLVRLYSVPSGSMESTLDIGDRILVNRLAYLGDGPADGDVIVFNASTAWEPAPAAETNPLKVAAKWVGGLVGIGPTNDHVLVKRVIAGPGETVSCCDAEGRITVDGTMVDEPYILEDLPFETGILDCSTVPASLRCFTPFTVPDDQYFVLGDHRSASSDSIAQCRGAPTTTTCVRLVDRSGVVGHVFSIVFPFTRLGAVS</sequence>
<keyword evidence="8" id="KW-0812">Transmembrane</keyword>